<dbReference type="RefSeq" id="WP_101521985.1">
    <property type="nucleotide sequence ID" value="NZ_PKLZ01000009.1"/>
</dbReference>
<dbReference type="PANTHER" id="PTHR36455">
    <property type="match status" value="1"/>
</dbReference>
<keyword evidence="2" id="KW-1185">Reference proteome</keyword>
<dbReference type="NCBIfam" id="NF033819">
    <property type="entry name" value="IS66_TnpB"/>
    <property type="match status" value="1"/>
</dbReference>
<gene>
    <name evidence="1" type="ORF">CWI75_13285</name>
</gene>
<evidence type="ECO:0000313" key="2">
    <source>
        <dbReference type="Proteomes" id="UP000234845"/>
    </source>
</evidence>
<reference evidence="2" key="1">
    <citation type="submission" date="2017-11" db="EMBL/GenBank/DDBJ databases">
        <title>The draft genome sequence of Chromatocurvus sp. F02.</title>
        <authorList>
            <person name="Du Z.-J."/>
            <person name="Chang Y.-Q."/>
        </authorList>
    </citation>
    <scope>NUCLEOTIDE SEQUENCE [LARGE SCALE GENOMIC DNA]</scope>
    <source>
        <strain evidence="2">F02</strain>
    </source>
</reference>
<dbReference type="Pfam" id="PF05717">
    <property type="entry name" value="TnpB_IS66"/>
    <property type="match status" value="1"/>
</dbReference>
<comment type="caution">
    <text evidence="1">The sequence shown here is derived from an EMBL/GenBank/DDBJ whole genome shotgun (WGS) entry which is preliminary data.</text>
</comment>
<dbReference type="PANTHER" id="PTHR36455:SF1">
    <property type="entry name" value="BLR8292 PROTEIN"/>
    <property type="match status" value="1"/>
</dbReference>
<organism evidence="1 2">
    <name type="scientific">Kineobactrum sediminis</name>
    <dbReference type="NCBI Taxonomy" id="1905677"/>
    <lineage>
        <taxon>Bacteria</taxon>
        <taxon>Pseudomonadati</taxon>
        <taxon>Pseudomonadota</taxon>
        <taxon>Gammaproteobacteria</taxon>
        <taxon>Cellvibrionales</taxon>
        <taxon>Halieaceae</taxon>
        <taxon>Kineobactrum</taxon>
    </lineage>
</organism>
<accession>A0A2N5Y0X9</accession>
<sequence length="126" mass="14108">MAEGTHTVMPDIAGQALRIDEIWLSREPLDMRAGPDTALARVINCFGKARPHCAYVFANKRANRMKVLVCDGFGIWLASRRLHQGRFVWSQLRTGEALAIDLPQLQALVVGLPWQHAGADHVMDRH</sequence>
<dbReference type="Proteomes" id="UP000234845">
    <property type="component" value="Unassembled WGS sequence"/>
</dbReference>
<proteinExistence type="predicted"/>
<name>A0A2N5Y0X9_9GAMM</name>
<evidence type="ECO:0000313" key="1">
    <source>
        <dbReference type="EMBL" id="PLW82050.1"/>
    </source>
</evidence>
<protein>
    <recommendedName>
        <fullName evidence="3">Transposase</fullName>
    </recommendedName>
</protein>
<dbReference type="AlphaFoldDB" id="A0A2N5Y0X9"/>
<dbReference type="InterPro" id="IPR008878">
    <property type="entry name" value="Transposase_IS66_Orf2"/>
</dbReference>
<dbReference type="EMBL" id="PKLZ01000009">
    <property type="protein sequence ID" value="PLW82050.1"/>
    <property type="molecule type" value="Genomic_DNA"/>
</dbReference>
<dbReference type="OrthoDB" id="4956084at2"/>
<evidence type="ECO:0008006" key="3">
    <source>
        <dbReference type="Google" id="ProtNLM"/>
    </source>
</evidence>